<organism evidence="1 2">
    <name type="scientific">Prescottella agglutinans</name>
    <dbReference type="NCBI Taxonomy" id="1644129"/>
    <lineage>
        <taxon>Bacteria</taxon>
        <taxon>Bacillati</taxon>
        <taxon>Actinomycetota</taxon>
        <taxon>Actinomycetes</taxon>
        <taxon>Mycobacteriales</taxon>
        <taxon>Nocardiaceae</taxon>
        <taxon>Prescottella</taxon>
    </lineage>
</organism>
<dbReference type="RefSeq" id="WP_280762152.1">
    <property type="nucleotide sequence ID" value="NZ_JARXVC010000011.1"/>
</dbReference>
<evidence type="ECO:0000313" key="1">
    <source>
        <dbReference type="EMBL" id="MDH6282867.1"/>
    </source>
</evidence>
<accession>A0ABT6MEX8</accession>
<keyword evidence="2" id="KW-1185">Reference proteome</keyword>
<reference evidence="1 2" key="1">
    <citation type="submission" date="2023-04" db="EMBL/GenBank/DDBJ databases">
        <title>Forest soil microbial communities from Buena Vista Peninsula, Colon Province, Panama.</title>
        <authorList>
            <person name="Bouskill N."/>
        </authorList>
    </citation>
    <scope>NUCLEOTIDE SEQUENCE [LARGE SCALE GENOMIC DNA]</scope>
    <source>
        <strain evidence="1 2">CFH S0262</strain>
    </source>
</reference>
<sequence>MTGSIELEDIATAAAKLVIEQVNHPFNRLNPERAGSLRIESAAIGPEPLPGVLSVSFPIADDDMLGSLDSFAGMHLTPASMALVEGLHRKAREACADTVWCSPMFRSVDLDAEDAACAGFGDVDLLVERGRDKVSGGPVITISINFDTKPPEGSV</sequence>
<gene>
    <name evidence="1" type="ORF">M2280_004104</name>
</gene>
<proteinExistence type="predicted"/>
<evidence type="ECO:0000313" key="2">
    <source>
        <dbReference type="Proteomes" id="UP001160334"/>
    </source>
</evidence>
<dbReference type="Proteomes" id="UP001160334">
    <property type="component" value="Unassembled WGS sequence"/>
</dbReference>
<protein>
    <submittedName>
        <fullName evidence="1">Uncharacterized protein</fullName>
    </submittedName>
</protein>
<comment type="caution">
    <text evidence="1">The sequence shown here is derived from an EMBL/GenBank/DDBJ whole genome shotgun (WGS) entry which is preliminary data.</text>
</comment>
<dbReference type="EMBL" id="JARXVC010000011">
    <property type="protein sequence ID" value="MDH6282867.1"/>
    <property type="molecule type" value="Genomic_DNA"/>
</dbReference>
<name>A0ABT6MEX8_9NOCA</name>